<gene>
    <name evidence="1" type="ORF">KHC33_12150</name>
</gene>
<dbReference type="Proteomes" id="UP000680656">
    <property type="component" value="Chromosome"/>
</dbReference>
<sequence>MAKIDPMTDPQKVFEYFMQYGIKIIPIDINEENPSPYDFYPLWPPHQSTSDYLELSENLKSQCYFAVIVGPDTKYLVVVRINAKDENELFQKCEEIFKTKPTTPIIRHSEGFDIFFRADQNWLESMIDAIPEEFIQFSGFESGTRKHEGYLMMVEKYPHKGGYSIRSFDLKEGVKVIISGMIPVPPTIGYSWVNKKSFSHLPEFNKYITISTIF</sequence>
<dbReference type="EMBL" id="CP075546">
    <property type="protein sequence ID" value="QVV88082.1"/>
    <property type="molecule type" value="Genomic_DNA"/>
</dbReference>
<name>A0A8E7B0C7_9EURY</name>
<evidence type="ECO:0000313" key="2">
    <source>
        <dbReference type="Proteomes" id="UP000680656"/>
    </source>
</evidence>
<evidence type="ECO:0000313" key="1">
    <source>
        <dbReference type="EMBL" id="QVV88082.1"/>
    </source>
</evidence>
<protein>
    <submittedName>
        <fullName evidence="1">Uncharacterized protein</fullName>
    </submittedName>
</protein>
<organism evidence="1 2">
    <name type="scientific">Methanospirillum purgamenti</name>
    <dbReference type="NCBI Taxonomy" id="2834276"/>
    <lineage>
        <taxon>Archaea</taxon>
        <taxon>Methanobacteriati</taxon>
        <taxon>Methanobacteriota</taxon>
        <taxon>Stenosarchaea group</taxon>
        <taxon>Methanomicrobia</taxon>
        <taxon>Methanomicrobiales</taxon>
        <taxon>Methanospirillaceae</taxon>
        <taxon>Methanospirillum</taxon>
    </lineage>
</organism>
<accession>A0A8E7B0C7</accession>
<dbReference type="GeneID" id="65097948"/>
<proteinExistence type="predicted"/>
<dbReference type="RefSeq" id="WP_214418899.1">
    <property type="nucleotide sequence ID" value="NZ_CP075546.1"/>
</dbReference>
<reference evidence="1 2" key="1">
    <citation type="submission" date="2021-05" db="EMBL/GenBank/DDBJ databases">
        <title>A novel Methanospirillum isolate from a pyrite-forming mixed culture.</title>
        <authorList>
            <person name="Bunk B."/>
            <person name="Sproer C."/>
            <person name="Spring S."/>
            <person name="Pester M."/>
        </authorList>
    </citation>
    <scope>NUCLEOTIDE SEQUENCE [LARGE SCALE GENOMIC DNA]</scope>
    <source>
        <strain evidence="1 2">J.3.6.1-F.2.7.3</strain>
    </source>
</reference>
<keyword evidence="2" id="KW-1185">Reference proteome</keyword>
<dbReference type="AlphaFoldDB" id="A0A8E7B0C7"/>
<dbReference type="KEGG" id="mrtj:KHC33_12150"/>